<feature type="compositionally biased region" description="Basic and acidic residues" evidence="1">
    <location>
        <begin position="223"/>
        <end position="240"/>
    </location>
</feature>
<comment type="caution">
    <text evidence="2">The sequence shown here is derived from an EMBL/GenBank/DDBJ whole genome shotgun (WGS) entry which is preliminary data.</text>
</comment>
<sequence length="439" mass="47410">MHLPHSPSIFLLSSSPNPLHPIHLPHYPSPPLSLLLLTLPLLVPPSLFTPTPSPYPTTSLSISSLLSLSISPLSLPPPPLHPIISLPFLTLLLLTTPSSPLSLPPPNYLTMHLLLSLSPSLPHLLLLLPLYHPHPLHPIHLPHYLSLLFSLSYSFLTLPLLLVLPLSLPPTPFPLPSTSLSISSHYPSLSPPPLPPSIHLPHYPFTHQSIYPHSSLSSSAPPPHDDEGSERHVPKERSSRGQEGTCTTPCTTFRGCMGQALGLRSPFGRLVRGEDDGSKGEHERGGAKGDLRPWLHTRVGGGHSLPQAPVRGNQLSPSPFFRDGDHCLAPAGCLRQGRTRRRHDIRRCDPDACLVIPPPPSLSFTSGGLGEDTTAPAPATPAPPPHVLISNSKPSLMFLSEPFVLRPAVDGQTDSDRSHADPRRPRATCLERAGGEADR</sequence>
<proteinExistence type="predicted"/>
<dbReference type="AlphaFoldDB" id="A0A3R7M417"/>
<feature type="compositionally biased region" description="Basic and acidic residues" evidence="1">
    <location>
        <begin position="271"/>
        <end position="293"/>
    </location>
</feature>
<name>A0A3R7M417_PENVA</name>
<protein>
    <submittedName>
        <fullName evidence="2">Uncharacterized protein</fullName>
    </submittedName>
</protein>
<evidence type="ECO:0000313" key="2">
    <source>
        <dbReference type="EMBL" id="ROT66651.1"/>
    </source>
</evidence>
<feature type="region of interest" description="Disordered" evidence="1">
    <location>
        <begin position="213"/>
        <end position="249"/>
    </location>
</feature>
<dbReference type="Proteomes" id="UP000283509">
    <property type="component" value="Unassembled WGS sequence"/>
</dbReference>
<feature type="region of interest" description="Disordered" evidence="1">
    <location>
        <begin position="267"/>
        <end position="293"/>
    </location>
</feature>
<reference evidence="2 3" key="2">
    <citation type="submission" date="2019-01" db="EMBL/GenBank/DDBJ databases">
        <title>The decoding of complex shrimp genome reveals the adaptation for benthos swimmer, frequently molting mechanism and breeding impact on genome.</title>
        <authorList>
            <person name="Sun Y."/>
            <person name="Gao Y."/>
            <person name="Yu Y."/>
        </authorList>
    </citation>
    <scope>NUCLEOTIDE SEQUENCE [LARGE SCALE GENOMIC DNA]</scope>
    <source>
        <tissue evidence="2">Muscle</tissue>
    </source>
</reference>
<feature type="compositionally biased region" description="Basic and acidic residues" evidence="1">
    <location>
        <begin position="414"/>
        <end position="424"/>
    </location>
</feature>
<organism evidence="2 3">
    <name type="scientific">Penaeus vannamei</name>
    <name type="common">Whiteleg shrimp</name>
    <name type="synonym">Litopenaeus vannamei</name>
    <dbReference type="NCBI Taxonomy" id="6689"/>
    <lineage>
        <taxon>Eukaryota</taxon>
        <taxon>Metazoa</taxon>
        <taxon>Ecdysozoa</taxon>
        <taxon>Arthropoda</taxon>
        <taxon>Crustacea</taxon>
        <taxon>Multicrustacea</taxon>
        <taxon>Malacostraca</taxon>
        <taxon>Eumalacostraca</taxon>
        <taxon>Eucarida</taxon>
        <taxon>Decapoda</taxon>
        <taxon>Dendrobranchiata</taxon>
        <taxon>Penaeoidea</taxon>
        <taxon>Penaeidae</taxon>
        <taxon>Penaeus</taxon>
    </lineage>
</organism>
<accession>A0A3R7M417</accession>
<reference evidence="2 3" key="1">
    <citation type="submission" date="2018-04" db="EMBL/GenBank/DDBJ databases">
        <authorList>
            <person name="Zhang X."/>
            <person name="Yuan J."/>
            <person name="Li F."/>
            <person name="Xiang J."/>
        </authorList>
    </citation>
    <scope>NUCLEOTIDE SEQUENCE [LARGE SCALE GENOMIC DNA]</scope>
    <source>
        <tissue evidence="2">Muscle</tissue>
    </source>
</reference>
<gene>
    <name evidence="2" type="ORF">C7M84_015322</name>
</gene>
<feature type="region of interest" description="Disordered" evidence="1">
    <location>
        <begin position="409"/>
        <end position="439"/>
    </location>
</feature>
<evidence type="ECO:0000256" key="1">
    <source>
        <dbReference type="SAM" id="MobiDB-lite"/>
    </source>
</evidence>
<evidence type="ECO:0000313" key="3">
    <source>
        <dbReference type="Proteomes" id="UP000283509"/>
    </source>
</evidence>
<feature type="region of interest" description="Disordered" evidence="1">
    <location>
        <begin position="363"/>
        <end position="384"/>
    </location>
</feature>
<keyword evidence="3" id="KW-1185">Reference proteome</keyword>
<dbReference type="EMBL" id="QCYY01002913">
    <property type="protein sequence ID" value="ROT66651.1"/>
    <property type="molecule type" value="Genomic_DNA"/>
</dbReference>